<feature type="chain" id="PRO_5003191477" description="Fucosyltransferase" evidence="14">
    <location>
        <begin position="18"/>
        <end position="391"/>
    </location>
</feature>
<evidence type="ECO:0000256" key="5">
    <source>
        <dbReference type="ARBA" id="ARBA00022679"/>
    </source>
</evidence>
<dbReference type="InterPro" id="IPR038577">
    <property type="entry name" value="GT10-like_C_sf"/>
</dbReference>
<evidence type="ECO:0000256" key="8">
    <source>
        <dbReference type="ARBA" id="ARBA00022989"/>
    </source>
</evidence>
<keyword evidence="5 13" id="KW-0808">Transferase</keyword>
<keyword evidence="6 13" id="KW-0812">Transmembrane</keyword>
<dbReference type="InterPro" id="IPR001503">
    <property type="entry name" value="Glyco_trans_10"/>
</dbReference>
<evidence type="ECO:0000259" key="15">
    <source>
        <dbReference type="Pfam" id="PF00852"/>
    </source>
</evidence>
<dbReference type="FunFam" id="3.40.50.11660:FF:000002">
    <property type="entry name" value="Alpha-(1,3)-fucosyltransferase"/>
    <property type="match status" value="1"/>
</dbReference>
<dbReference type="AlphaFoldDB" id="E4YZ85"/>
<evidence type="ECO:0000256" key="7">
    <source>
        <dbReference type="ARBA" id="ARBA00022968"/>
    </source>
</evidence>
<reference evidence="16" key="1">
    <citation type="journal article" date="2010" name="Science">
        <title>Plasticity of animal genome architecture unmasked by rapid evolution of a pelagic tunicate.</title>
        <authorList>
            <person name="Denoeud F."/>
            <person name="Henriet S."/>
            <person name="Mungpakdee S."/>
            <person name="Aury J.M."/>
            <person name="Da Silva C."/>
            <person name="Brinkmann H."/>
            <person name="Mikhaleva J."/>
            <person name="Olsen L.C."/>
            <person name="Jubin C."/>
            <person name="Canestro C."/>
            <person name="Bouquet J.M."/>
            <person name="Danks G."/>
            <person name="Poulain J."/>
            <person name="Campsteijn C."/>
            <person name="Adamski M."/>
            <person name="Cross I."/>
            <person name="Yadetie F."/>
            <person name="Muffato M."/>
            <person name="Louis A."/>
            <person name="Butcher S."/>
            <person name="Tsagkogeorga G."/>
            <person name="Konrad A."/>
            <person name="Singh S."/>
            <person name="Jensen M.F."/>
            <person name="Cong E.H."/>
            <person name="Eikeseth-Otteraa H."/>
            <person name="Noel B."/>
            <person name="Anthouard V."/>
            <person name="Porcel B.M."/>
            <person name="Kachouri-Lafond R."/>
            <person name="Nishino A."/>
            <person name="Ugolini M."/>
            <person name="Chourrout P."/>
            <person name="Nishida H."/>
            <person name="Aasland R."/>
            <person name="Huzurbazar S."/>
            <person name="Westhof E."/>
            <person name="Delsuc F."/>
            <person name="Lehrach H."/>
            <person name="Reinhardt R."/>
            <person name="Weissenbach J."/>
            <person name="Roy S.W."/>
            <person name="Artiguenave F."/>
            <person name="Postlethwait J.H."/>
            <person name="Manak J.R."/>
            <person name="Thompson E.M."/>
            <person name="Jaillon O."/>
            <person name="Du Pasquier L."/>
            <person name="Boudinot P."/>
            <person name="Liberles D.A."/>
            <person name="Volff J.N."/>
            <person name="Philippe H."/>
            <person name="Lenhard B."/>
            <person name="Roest Crollius H."/>
            <person name="Wincker P."/>
            <person name="Chourrout D."/>
        </authorList>
    </citation>
    <scope>NUCLEOTIDE SEQUENCE [LARGE SCALE GENOMIC DNA]</scope>
</reference>
<dbReference type="Gene3D" id="3.40.50.11660">
    <property type="entry name" value="Glycosyl transferase family 10, C-terminal domain"/>
    <property type="match status" value="1"/>
</dbReference>
<dbReference type="GO" id="GO:0046920">
    <property type="term" value="F:alpha-(1-&gt;3)-fucosyltransferase activity"/>
    <property type="evidence" value="ECO:0007669"/>
    <property type="project" value="TreeGrafter"/>
</dbReference>
<keyword evidence="10" id="KW-0325">Glycoprotein</keyword>
<dbReference type="PANTHER" id="PTHR11929">
    <property type="entry name" value="ALPHA- 1,3 -FUCOSYLTRANSFERASE"/>
    <property type="match status" value="1"/>
</dbReference>
<comment type="subcellular location">
    <subcellularLocation>
        <location evidence="1">Endoplasmic reticulum membrane</location>
        <topology evidence="1">Single-pass type II membrane protein</topology>
    </subcellularLocation>
    <subcellularLocation>
        <location evidence="13">Golgi apparatus</location>
        <location evidence="13">Golgi stack membrane</location>
        <topology evidence="13">Single-pass type II membrane protein</topology>
    </subcellularLocation>
</comment>
<evidence type="ECO:0000256" key="4">
    <source>
        <dbReference type="ARBA" id="ARBA00022676"/>
    </source>
</evidence>
<accession>E4YZ85</accession>
<dbReference type="Pfam" id="PF00852">
    <property type="entry name" value="Glyco_transf_10"/>
    <property type="match status" value="1"/>
</dbReference>
<evidence type="ECO:0000313" key="16">
    <source>
        <dbReference type="EMBL" id="CBY40763.1"/>
    </source>
</evidence>
<dbReference type="EC" id="2.4.1.-" evidence="13"/>
<evidence type="ECO:0000256" key="11">
    <source>
        <dbReference type="ARBA" id="ARBA00047273"/>
    </source>
</evidence>
<organism evidence="16">
    <name type="scientific">Oikopleura dioica</name>
    <name type="common">Tunicate</name>
    <dbReference type="NCBI Taxonomy" id="34765"/>
    <lineage>
        <taxon>Eukaryota</taxon>
        <taxon>Metazoa</taxon>
        <taxon>Chordata</taxon>
        <taxon>Tunicata</taxon>
        <taxon>Appendicularia</taxon>
        <taxon>Copelata</taxon>
        <taxon>Oikopleuridae</taxon>
        <taxon>Oikopleura</taxon>
    </lineage>
</organism>
<evidence type="ECO:0000256" key="12">
    <source>
        <dbReference type="ARBA" id="ARBA00048647"/>
    </source>
</evidence>
<keyword evidence="4 13" id="KW-0328">Glycosyltransferase</keyword>
<dbReference type="PANTHER" id="PTHR11929:SF145">
    <property type="entry name" value="ALPHA-(1,3)-FUCOSYLTRANSFERASE FUT-1"/>
    <property type="match status" value="1"/>
</dbReference>
<dbReference type="SUPFAM" id="SSF53756">
    <property type="entry name" value="UDP-Glycosyltransferase/glycogen phosphorylase"/>
    <property type="match status" value="1"/>
</dbReference>
<dbReference type="EMBL" id="FN656099">
    <property type="protein sequence ID" value="CBY40763.1"/>
    <property type="molecule type" value="Genomic_DNA"/>
</dbReference>
<dbReference type="InterPro" id="IPR055270">
    <property type="entry name" value="Glyco_tran_10_C"/>
</dbReference>
<dbReference type="GO" id="GO:0005789">
    <property type="term" value="C:endoplasmic reticulum membrane"/>
    <property type="evidence" value="ECO:0007669"/>
    <property type="project" value="UniProtKB-SubCell"/>
</dbReference>
<comment type="catalytic activity">
    <reaction evidence="12">
        <text>L-seryl-[protein] + GDP-beta-L-fucose = 3-O-(alpha-L-fucosyl)-L-seryl-[protein] + GDP + H(+)</text>
        <dbReference type="Rhea" id="RHEA:63644"/>
        <dbReference type="Rhea" id="RHEA-COMP:9863"/>
        <dbReference type="Rhea" id="RHEA-COMP:17914"/>
        <dbReference type="ChEBI" id="CHEBI:15378"/>
        <dbReference type="ChEBI" id="CHEBI:29999"/>
        <dbReference type="ChEBI" id="CHEBI:57273"/>
        <dbReference type="ChEBI" id="CHEBI:58189"/>
        <dbReference type="ChEBI" id="CHEBI:189632"/>
        <dbReference type="EC" id="2.4.1.221"/>
    </reaction>
    <physiologicalReaction direction="left-to-right" evidence="12">
        <dbReference type="Rhea" id="RHEA:63645"/>
    </physiologicalReaction>
</comment>
<dbReference type="GO" id="GO:0032580">
    <property type="term" value="C:Golgi cisterna membrane"/>
    <property type="evidence" value="ECO:0007669"/>
    <property type="project" value="UniProtKB-SubCell"/>
</dbReference>
<dbReference type="Proteomes" id="UP000011014">
    <property type="component" value="Unassembled WGS sequence"/>
</dbReference>
<sequence length="391" mass="45059">MWMLKLLLLYSQSFGEAGNVLGQRYEKGPKVRKIRDVLDKSTTILNFWSSSTPGYPRKPFYRQVRQSCGGCWYTNDRSIEKSASAILFDNTRFSIGNKHNDVKFWDPAFNLTLSYRLDSDIHRPFGNTITSAKFLRFDHGRRLKPLDRMFSDLLALKTAKKHTAWLVSNCDRTNGASKRMEYADQMMNSGLSLDGFGECFNNTLTGSPWTHGSDIGPIAKYKFYLAFENSVHCNDYISEKFWRNALANGAVPIVFGPHRDDVAKIAPVKSYIHTEDFDSPAHLVDYLDYLDGNDTAYMEYHAWRADVSPAKLQEKNSIDHLGNYDQMMCNLCKTINERKSAGFPKKTIPSVAHWWWMEVHDEKCTADFEVPVWLRTMDTDTNHKSVRRHLL</sequence>
<keyword evidence="7" id="KW-0735">Signal-anchor</keyword>
<proteinExistence type="inferred from homology"/>
<keyword evidence="9" id="KW-0472">Membrane</keyword>
<evidence type="ECO:0000256" key="3">
    <source>
        <dbReference type="ARBA" id="ARBA00008919"/>
    </source>
</evidence>
<evidence type="ECO:0000256" key="10">
    <source>
        <dbReference type="ARBA" id="ARBA00023180"/>
    </source>
</evidence>
<protein>
    <recommendedName>
        <fullName evidence="13">Fucosyltransferase</fullName>
        <ecNumber evidence="13">2.4.1.-</ecNumber>
    </recommendedName>
</protein>
<dbReference type="GO" id="GO:0046922">
    <property type="term" value="F:peptide-O-fucosyltransferase activity"/>
    <property type="evidence" value="ECO:0007669"/>
    <property type="project" value="UniProtKB-EC"/>
</dbReference>
<dbReference type="UniPathway" id="UPA00378"/>
<comment type="pathway">
    <text evidence="2">Protein modification; protein glycosylation.</text>
</comment>
<keyword evidence="8" id="KW-1133">Transmembrane helix</keyword>
<evidence type="ECO:0000256" key="1">
    <source>
        <dbReference type="ARBA" id="ARBA00004648"/>
    </source>
</evidence>
<evidence type="ECO:0000256" key="9">
    <source>
        <dbReference type="ARBA" id="ARBA00023136"/>
    </source>
</evidence>
<comment type="similarity">
    <text evidence="3 13">Belongs to the glycosyltransferase 10 family.</text>
</comment>
<feature type="domain" description="Fucosyltransferase C-terminal" evidence="15">
    <location>
        <begin position="158"/>
        <end position="354"/>
    </location>
</feature>
<evidence type="ECO:0000256" key="6">
    <source>
        <dbReference type="ARBA" id="ARBA00022692"/>
    </source>
</evidence>
<name>E4YZ85_OIKDI</name>
<gene>
    <name evidence="16" type="ORF">GSOID_T00022796001</name>
</gene>
<keyword evidence="14" id="KW-0732">Signal</keyword>
<evidence type="ECO:0000256" key="2">
    <source>
        <dbReference type="ARBA" id="ARBA00004922"/>
    </source>
</evidence>
<feature type="signal peptide" evidence="14">
    <location>
        <begin position="1"/>
        <end position="17"/>
    </location>
</feature>
<comment type="catalytic activity">
    <reaction evidence="11">
        <text>L-threonyl-[protein] + GDP-beta-L-fucose = 3-O-(alpha-L-fucosyl)-L-threonyl-[protein] + GDP + H(+)</text>
        <dbReference type="Rhea" id="RHEA:70491"/>
        <dbReference type="Rhea" id="RHEA-COMP:11060"/>
        <dbReference type="Rhea" id="RHEA-COMP:17915"/>
        <dbReference type="ChEBI" id="CHEBI:15378"/>
        <dbReference type="ChEBI" id="CHEBI:30013"/>
        <dbReference type="ChEBI" id="CHEBI:57273"/>
        <dbReference type="ChEBI" id="CHEBI:58189"/>
        <dbReference type="ChEBI" id="CHEBI:189631"/>
        <dbReference type="EC" id="2.4.1.221"/>
    </reaction>
    <physiologicalReaction direction="left-to-right" evidence="11">
        <dbReference type="Rhea" id="RHEA:70492"/>
    </physiologicalReaction>
</comment>
<keyword evidence="13" id="KW-0333">Golgi apparatus</keyword>
<evidence type="ECO:0000256" key="13">
    <source>
        <dbReference type="RuleBase" id="RU003832"/>
    </source>
</evidence>
<evidence type="ECO:0000256" key="14">
    <source>
        <dbReference type="SAM" id="SignalP"/>
    </source>
</evidence>